<dbReference type="EMBL" id="JAIFTL010000003">
    <property type="protein sequence ID" value="KAG9327527.1"/>
    <property type="molecule type" value="Genomic_DNA"/>
</dbReference>
<feature type="compositionally biased region" description="Basic and acidic residues" evidence="1">
    <location>
        <begin position="138"/>
        <end position="158"/>
    </location>
</feature>
<gene>
    <name evidence="3" type="ORF">KVV02_003772</name>
</gene>
<evidence type="ECO:0000313" key="4">
    <source>
        <dbReference type="Proteomes" id="UP000717515"/>
    </source>
</evidence>
<feature type="compositionally biased region" description="Basic residues" evidence="1">
    <location>
        <begin position="125"/>
        <end position="137"/>
    </location>
</feature>
<comment type="caution">
    <text evidence="3">The sequence shown here is derived from an EMBL/GenBank/DDBJ whole genome shotgun (WGS) entry which is preliminary data.</text>
</comment>
<feature type="compositionally biased region" description="Low complexity" evidence="1">
    <location>
        <begin position="265"/>
        <end position="276"/>
    </location>
</feature>
<organism evidence="3 4">
    <name type="scientific">Mortierella alpina</name>
    <name type="common">Oleaginous fungus</name>
    <name type="synonym">Mortierella renispora</name>
    <dbReference type="NCBI Taxonomy" id="64518"/>
    <lineage>
        <taxon>Eukaryota</taxon>
        <taxon>Fungi</taxon>
        <taxon>Fungi incertae sedis</taxon>
        <taxon>Mucoromycota</taxon>
        <taxon>Mortierellomycotina</taxon>
        <taxon>Mortierellomycetes</taxon>
        <taxon>Mortierellales</taxon>
        <taxon>Mortierellaceae</taxon>
        <taxon>Mortierella</taxon>
    </lineage>
</organism>
<reference evidence="3" key="1">
    <citation type="submission" date="2021-07" db="EMBL/GenBank/DDBJ databases">
        <title>Draft genome of Mortierella alpina, strain LL118, isolated from an aspen leaf litter sample.</title>
        <authorList>
            <person name="Yang S."/>
            <person name="Vinatzer B.A."/>
        </authorList>
    </citation>
    <scope>NUCLEOTIDE SEQUENCE</scope>
    <source>
        <strain evidence="3">LL118</strain>
    </source>
</reference>
<protein>
    <submittedName>
        <fullName evidence="3">Uncharacterized protein</fullName>
    </submittedName>
</protein>
<accession>A0A9P8IFN1</accession>
<feature type="region of interest" description="Disordered" evidence="1">
    <location>
        <begin position="70"/>
        <end position="191"/>
    </location>
</feature>
<sequence>MLGQTRPKSHLYFCLVGFLLLTFLSHTDHIFFREGHCLGLAAAQNIPFFRKPGPNPTVVADEKQVVANLQALSSTDPKTSADERSQKGTKQKQVRLSKGKGFEDLPGNSVAEEAVRPDTKEREGKKKTKKSKKNKAKKEKEATRHVEDIIHEHDHADNDAYDDIVWYDGPHRDDEDEHGHDDEHGYEHGYEHDYDDHIDVEEDDNHHHDYEEEETDELGQDGVPTRAQHPVEIKPEVLANLKNIGGVNPRFAEAKAGSKSESEAKSSGAGSGSPAADQGSLSFTQQNLNNNHRHQGGAEVFHHSGADILEGTISPQEFCLRLKHECESTCREFRSQIVHLPTTCADGSMAELLLWGKCCQLGQVHRTHKLTTTRQAELAEHHVRWQQKRHLAQQELDQ</sequence>
<evidence type="ECO:0000256" key="1">
    <source>
        <dbReference type="SAM" id="MobiDB-lite"/>
    </source>
</evidence>
<feature type="compositionally biased region" description="Basic and acidic residues" evidence="1">
    <location>
        <begin position="113"/>
        <end position="124"/>
    </location>
</feature>
<evidence type="ECO:0000313" key="3">
    <source>
        <dbReference type="EMBL" id="KAG9327527.1"/>
    </source>
</evidence>
<dbReference type="AlphaFoldDB" id="A0A9P8IFN1"/>
<feature type="compositionally biased region" description="Basic and acidic residues" evidence="1">
    <location>
        <begin position="169"/>
        <end position="191"/>
    </location>
</feature>
<keyword evidence="2" id="KW-0732">Signal</keyword>
<proteinExistence type="predicted"/>
<dbReference type="Proteomes" id="UP000717515">
    <property type="component" value="Unassembled WGS sequence"/>
</dbReference>
<feature type="signal peptide" evidence="2">
    <location>
        <begin position="1"/>
        <end position="29"/>
    </location>
</feature>
<evidence type="ECO:0000256" key="2">
    <source>
        <dbReference type="SAM" id="SignalP"/>
    </source>
</evidence>
<feature type="compositionally biased region" description="Basic and acidic residues" evidence="1">
    <location>
        <begin position="252"/>
        <end position="264"/>
    </location>
</feature>
<feature type="compositionally biased region" description="Basic residues" evidence="1">
    <location>
        <begin position="87"/>
        <end position="98"/>
    </location>
</feature>
<name>A0A9P8IFN1_MORAP</name>
<feature type="chain" id="PRO_5040185187" evidence="2">
    <location>
        <begin position="30"/>
        <end position="398"/>
    </location>
</feature>
<feature type="region of interest" description="Disordered" evidence="1">
    <location>
        <begin position="252"/>
        <end position="281"/>
    </location>
</feature>